<organism evidence="2 3">
    <name type="scientific">Solanum tuberosum</name>
    <name type="common">Potato</name>
    <dbReference type="NCBI Taxonomy" id="4113"/>
    <lineage>
        <taxon>Eukaryota</taxon>
        <taxon>Viridiplantae</taxon>
        <taxon>Streptophyta</taxon>
        <taxon>Embryophyta</taxon>
        <taxon>Tracheophyta</taxon>
        <taxon>Spermatophyta</taxon>
        <taxon>Magnoliopsida</taxon>
        <taxon>eudicotyledons</taxon>
        <taxon>Gunneridae</taxon>
        <taxon>Pentapetalae</taxon>
        <taxon>asterids</taxon>
        <taxon>lamiids</taxon>
        <taxon>Solanales</taxon>
        <taxon>Solanaceae</taxon>
        <taxon>Solanoideae</taxon>
        <taxon>Solaneae</taxon>
        <taxon>Solanum</taxon>
    </lineage>
</organism>
<keyword evidence="3" id="KW-1185">Reference proteome</keyword>
<dbReference type="Pfam" id="PF08268">
    <property type="entry name" value="FBA_3"/>
    <property type="match status" value="1"/>
</dbReference>
<dbReference type="InParanoid" id="M1DGX6"/>
<accession>M1DGX6</accession>
<feature type="domain" description="F-box" evidence="1">
    <location>
        <begin position="4"/>
        <end position="57"/>
    </location>
</feature>
<dbReference type="InterPro" id="IPR017451">
    <property type="entry name" value="F-box-assoc_interact_dom"/>
</dbReference>
<dbReference type="PANTHER" id="PTHR31111">
    <property type="entry name" value="BNAA05G37150D PROTEIN-RELATED"/>
    <property type="match status" value="1"/>
</dbReference>
<dbReference type="PaxDb" id="4113-PGSC0003DMT400088874"/>
<sequence length="379" mass="44686">MAVNTEQRSIPDDITIQIFSWLPVTSLMRYRCVSKFYNTIVLEPNFVDLHSSNYCKINRGDTKLITCINGVCYSIEKHDEDGKATKFYQIENFSKLYNHINISYNYRLYFDYDNGLFCIWDMQNIAISNPSTGEVRCLPYLKCFDVSGEKFICSIGFEPEDKKYKVVLTINSQGGLSRAWVFTLGIDTSWREMIKYNEFVYDISPCSFGICISGIIYRFSQSPDFIVVFDVKSENFTSITTSIEFSNGLHESGYYEDYMLIDANGKLGILKFPPFRRTEYIHLWIFKEEWEHQLFQFPLEWKHEDIYLSTKKICKYGGEEIVFAINMTSSDVFVYFFYHVKNKSWRYLEVQEFPYWVENIFTYSETLFPLKNIGLPTII</sequence>
<dbReference type="Pfam" id="PF12937">
    <property type="entry name" value="F-box-like"/>
    <property type="match status" value="1"/>
</dbReference>
<dbReference type="Gramene" id="PGSC0003DMT400088874">
    <property type="protein sequence ID" value="PGSC0003DMT400088874"/>
    <property type="gene ID" value="PGSC0003DMG400038445"/>
</dbReference>
<evidence type="ECO:0000313" key="3">
    <source>
        <dbReference type="Proteomes" id="UP000011115"/>
    </source>
</evidence>
<dbReference type="NCBIfam" id="TIGR01640">
    <property type="entry name" value="F_box_assoc_1"/>
    <property type="match status" value="1"/>
</dbReference>
<dbReference type="SUPFAM" id="SSF81383">
    <property type="entry name" value="F-box domain"/>
    <property type="match status" value="1"/>
</dbReference>
<dbReference type="EnsemblPlants" id="PGSC0003DMT400088874">
    <property type="protein sequence ID" value="PGSC0003DMT400088874"/>
    <property type="gene ID" value="PGSC0003DMG400038445"/>
</dbReference>
<dbReference type="HOGENOM" id="CLU_027176_8_1_1"/>
<dbReference type="Proteomes" id="UP000011115">
    <property type="component" value="Unassembled WGS sequence"/>
</dbReference>
<protein>
    <submittedName>
        <fullName evidence="2">F-box protein</fullName>
    </submittedName>
</protein>
<dbReference type="eggNOG" id="ENOG502S9E8">
    <property type="taxonomic scope" value="Eukaryota"/>
</dbReference>
<reference evidence="3" key="1">
    <citation type="journal article" date="2011" name="Nature">
        <title>Genome sequence and analysis of the tuber crop potato.</title>
        <authorList>
            <consortium name="The Potato Genome Sequencing Consortium"/>
        </authorList>
    </citation>
    <scope>NUCLEOTIDE SEQUENCE [LARGE SCALE GENOMIC DNA]</scope>
    <source>
        <strain evidence="3">cv. DM1-3 516 R44</strain>
    </source>
</reference>
<dbReference type="AlphaFoldDB" id="M1DGX6"/>
<evidence type="ECO:0000259" key="1">
    <source>
        <dbReference type="PROSITE" id="PS50181"/>
    </source>
</evidence>
<dbReference type="PANTHER" id="PTHR31111:SF20">
    <property type="entry name" value="F-BOX ASSOCIATED DOMAIN-CONTAINING PROTEIN"/>
    <property type="match status" value="1"/>
</dbReference>
<reference evidence="2" key="2">
    <citation type="submission" date="2015-06" db="UniProtKB">
        <authorList>
            <consortium name="EnsemblPlants"/>
        </authorList>
    </citation>
    <scope>IDENTIFICATION</scope>
    <source>
        <strain evidence="2">DM1-3 516 R44</strain>
    </source>
</reference>
<dbReference type="PROSITE" id="PS50181">
    <property type="entry name" value="FBOX"/>
    <property type="match status" value="1"/>
</dbReference>
<evidence type="ECO:0000313" key="2">
    <source>
        <dbReference type="EnsemblPlants" id="PGSC0003DMT400088874"/>
    </source>
</evidence>
<dbReference type="InterPro" id="IPR001810">
    <property type="entry name" value="F-box_dom"/>
</dbReference>
<dbReference type="OMA" id="GLMICNP"/>
<dbReference type="InterPro" id="IPR036047">
    <property type="entry name" value="F-box-like_dom_sf"/>
</dbReference>
<proteinExistence type="predicted"/>
<dbReference type="InterPro" id="IPR013187">
    <property type="entry name" value="F-box-assoc_dom_typ3"/>
</dbReference>
<dbReference type="FunCoup" id="M1DGX6">
    <property type="interactions" value="50"/>
</dbReference>
<name>M1DGX6_SOLTU</name>
<dbReference type="Gene3D" id="1.20.1280.50">
    <property type="match status" value="1"/>
</dbReference>